<dbReference type="GO" id="GO:0030638">
    <property type="term" value="P:polyketide metabolic process"/>
    <property type="evidence" value="ECO:0007669"/>
    <property type="project" value="InterPro"/>
</dbReference>
<keyword evidence="2" id="KW-1185">Reference proteome</keyword>
<dbReference type="Proteomes" id="UP000198598">
    <property type="component" value="Unassembled WGS sequence"/>
</dbReference>
<reference evidence="1 2" key="1">
    <citation type="submission" date="2016-10" db="EMBL/GenBank/DDBJ databases">
        <authorList>
            <person name="de Groot N.N."/>
        </authorList>
    </citation>
    <scope>NUCLEOTIDE SEQUENCE [LARGE SCALE GENOMIC DNA]</scope>
    <source>
        <strain evidence="1 2">DSM 26130</strain>
    </source>
</reference>
<sequence>MTTTKVSTVEQNKAVMRKIVNGNDAREFYSYLDDVAEDFVGHTAFVPDDLHGNRSLSEFFYLTEEVAFPDGFHVIHNLFGEGDLVTLELSYKGTFTGPLPNGTPPNGKVCEFKYNMISRFADGKLAELWWYSYDSYTLMKELGMI</sequence>
<dbReference type="STRING" id="662367.SAMN05216167_101949"/>
<dbReference type="OrthoDB" id="7876517at2"/>
<evidence type="ECO:0000313" key="2">
    <source>
        <dbReference type="Proteomes" id="UP000198598"/>
    </source>
</evidence>
<dbReference type="PANTHER" id="PTHR38436:SF1">
    <property type="entry name" value="ESTER CYCLASE"/>
    <property type="match status" value="1"/>
</dbReference>
<dbReference type="InterPro" id="IPR009959">
    <property type="entry name" value="Cyclase_SnoaL-like"/>
</dbReference>
<protein>
    <submittedName>
        <fullName evidence="1">Predicted ester cyclase</fullName>
    </submittedName>
</protein>
<dbReference type="PANTHER" id="PTHR38436">
    <property type="entry name" value="POLYKETIDE CYCLASE SNOAL-LIKE DOMAIN"/>
    <property type="match status" value="1"/>
</dbReference>
<dbReference type="EMBL" id="FOLQ01000001">
    <property type="protein sequence ID" value="SFC35894.1"/>
    <property type="molecule type" value="Genomic_DNA"/>
</dbReference>
<proteinExistence type="predicted"/>
<accession>A0A1I1IHZ0</accession>
<evidence type="ECO:0000313" key="1">
    <source>
        <dbReference type="EMBL" id="SFC35894.1"/>
    </source>
</evidence>
<gene>
    <name evidence="1" type="ORF">SAMN05216167_101949</name>
</gene>
<dbReference type="SUPFAM" id="SSF54427">
    <property type="entry name" value="NTF2-like"/>
    <property type="match status" value="1"/>
</dbReference>
<dbReference type="AlphaFoldDB" id="A0A1I1IHZ0"/>
<dbReference type="RefSeq" id="WP_093823350.1">
    <property type="nucleotide sequence ID" value="NZ_FOLQ01000001.1"/>
</dbReference>
<name>A0A1I1IHZ0_9BACT</name>
<organism evidence="1 2">
    <name type="scientific">Spirosoma endophyticum</name>
    <dbReference type="NCBI Taxonomy" id="662367"/>
    <lineage>
        <taxon>Bacteria</taxon>
        <taxon>Pseudomonadati</taxon>
        <taxon>Bacteroidota</taxon>
        <taxon>Cytophagia</taxon>
        <taxon>Cytophagales</taxon>
        <taxon>Cytophagaceae</taxon>
        <taxon>Spirosoma</taxon>
    </lineage>
</organism>
<dbReference type="InterPro" id="IPR032710">
    <property type="entry name" value="NTF2-like_dom_sf"/>
</dbReference>
<dbReference type="Gene3D" id="3.10.450.50">
    <property type="match status" value="1"/>
</dbReference>
<dbReference type="Pfam" id="PF07366">
    <property type="entry name" value="SnoaL"/>
    <property type="match status" value="1"/>
</dbReference>